<keyword evidence="3" id="KW-1185">Reference proteome</keyword>
<dbReference type="EMBL" id="AP021889">
    <property type="protein sequence ID" value="BBP45097.1"/>
    <property type="molecule type" value="Genomic_DNA"/>
</dbReference>
<gene>
    <name evidence="2" type="ORF">THMIRHAS_04700</name>
</gene>
<evidence type="ECO:0000313" key="3">
    <source>
        <dbReference type="Proteomes" id="UP000501726"/>
    </source>
</evidence>
<protein>
    <submittedName>
        <fullName evidence="2">Transposase</fullName>
    </submittedName>
</protein>
<dbReference type="KEGG" id="tse:THMIRHAS_04700"/>
<name>A0A6F8PST6_9GAMM</name>
<reference evidence="3" key="1">
    <citation type="submission" date="2019-11" db="EMBL/GenBank/DDBJ databases">
        <title>Isolation and characterization of two novel species in the genus Thiomicrorhabdus.</title>
        <authorList>
            <person name="Mochizuki J."/>
            <person name="Kojima H."/>
            <person name="Fukui M."/>
        </authorList>
    </citation>
    <scope>NUCLEOTIDE SEQUENCE [LARGE SCALE GENOMIC DNA]</scope>
    <source>
        <strain evidence="3">aks77</strain>
    </source>
</reference>
<dbReference type="GO" id="GO:0003677">
    <property type="term" value="F:DNA binding"/>
    <property type="evidence" value="ECO:0007669"/>
    <property type="project" value="InterPro"/>
</dbReference>
<sequence length="357" mass="41384">MTRARQQQIILSETPWYHLVNRCVRRAFLAGVDHLSGQNYEHRKVWIEELMLKLASVFAVDIGGFAVMSNHYHLVIRVDQERALNWSDQEVLDRWTQLFNPPPRLQMYLSNPNTQDPYLLADIAELAEEYRARLHDLSWYMRVLNESIARLANKEDGVKGHFWEGRFKSQMLLDEQAILSVLAYVDLNPVRANMAEDLIHSDFTSIQRRLQSRMGVQPPTVDPIIQSKTFEQLTKGSQLFLERLLKLPKANLMAFDPTEHKPHSRPTIAFAEEDYFEFVDYLGRAVHPRKTGHIDLKRPKLMDQLNLNEELVDSMRAGTFLHSFGVAIGNPIDLTQHQHSHHQAFNKGNQVARKVFA</sequence>
<evidence type="ECO:0000313" key="2">
    <source>
        <dbReference type="EMBL" id="BBP45097.1"/>
    </source>
</evidence>
<dbReference type="GO" id="GO:0006313">
    <property type="term" value="P:DNA transposition"/>
    <property type="evidence" value="ECO:0007669"/>
    <property type="project" value="InterPro"/>
</dbReference>
<dbReference type="Proteomes" id="UP000501726">
    <property type="component" value="Chromosome"/>
</dbReference>
<dbReference type="PANTHER" id="PTHR34322">
    <property type="entry name" value="TRANSPOSASE, Y1_TNP DOMAIN-CONTAINING"/>
    <property type="match status" value="1"/>
</dbReference>
<proteinExistence type="predicted"/>
<dbReference type="PANTHER" id="PTHR34322:SF2">
    <property type="entry name" value="TRANSPOSASE IS200-LIKE DOMAIN-CONTAINING PROTEIN"/>
    <property type="match status" value="1"/>
</dbReference>
<dbReference type="Gene3D" id="3.30.70.1290">
    <property type="entry name" value="Transposase IS200-like"/>
    <property type="match status" value="1"/>
</dbReference>
<dbReference type="SMART" id="SM01321">
    <property type="entry name" value="Y1_Tnp"/>
    <property type="match status" value="1"/>
</dbReference>
<feature type="domain" description="Transposase IS200-like" evidence="1">
    <location>
        <begin position="12"/>
        <end position="188"/>
    </location>
</feature>
<dbReference type="SUPFAM" id="SSF143422">
    <property type="entry name" value="Transposase IS200-like"/>
    <property type="match status" value="1"/>
</dbReference>
<dbReference type="GO" id="GO:0004803">
    <property type="term" value="F:transposase activity"/>
    <property type="evidence" value="ECO:0007669"/>
    <property type="project" value="InterPro"/>
</dbReference>
<dbReference type="RefSeq" id="WP_173270351.1">
    <property type="nucleotide sequence ID" value="NZ_AP021889.1"/>
</dbReference>
<evidence type="ECO:0000259" key="1">
    <source>
        <dbReference type="SMART" id="SM01321"/>
    </source>
</evidence>
<dbReference type="InterPro" id="IPR036515">
    <property type="entry name" value="Transposase_17_sf"/>
</dbReference>
<dbReference type="InterPro" id="IPR002686">
    <property type="entry name" value="Transposase_17"/>
</dbReference>
<accession>A0A6F8PST6</accession>
<dbReference type="AlphaFoldDB" id="A0A6F8PST6"/>
<organism evidence="2 3">
    <name type="scientific">Thiosulfatimonas sediminis</name>
    <dbReference type="NCBI Taxonomy" id="2675054"/>
    <lineage>
        <taxon>Bacteria</taxon>
        <taxon>Pseudomonadati</taxon>
        <taxon>Pseudomonadota</taxon>
        <taxon>Gammaproteobacteria</taxon>
        <taxon>Thiotrichales</taxon>
        <taxon>Piscirickettsiaceae</taxon>
        <taxon>Thiosulfatimonas</taxon>
    </lineage>
</organism>